<proteinExistence type="predicted"/>
<dbReference type="AlphaFoldDB" id="A0AAV2F550"/>
<accession>A0AAV2F550</accession>
<dbReference type="Proteomes" id="UP001497516">
    <property type="component" value="Chromosome 6"/>
</dbReference>
<keyword evidence="3" id="KW-1185">Reference proteome</keyword>
<feature type="compositionally biased region" description="Gly residues" evidence="1">
    <location>
        <begin position="27"/>
        <end position="42"/>
    </location>
</feature>
<feature type="compositionally biased region" description="Gly residues" evidence="1">
    <location>
        <begin position="70"/>
        <end position="82"/>
    </location>
</feature>
<name>A0AAV2F550_9ROSI</name>
<evidence type="ECO:0000256" key="1">
    <source>
        <dbReference type="SAM" id="MobiDB-lite"/>
    </source>
</evidence>
<evidence type="ECO:0000313" key="2">
    <source>
        <dbReference type="EMBL" id="CAL1392918.1"/>
    </source>
</evidence>
<organism evidence="2 3">
    <name type="scientific">Linum trigynum</name>
    <dbReference type="NCBI Taxonomy" id="586398"/>
    <lineage>
        <taxon>Eukaryota</taxon>
        <taxon>Viridiplantae</taxon>
        <taxon>Streptophyta</taxon>
        <taxon>Embryophyta</taxon>
        <taxon>Tracheophyta</taxon>
        <taxon>Spermatophyta</taxon>
        <taxon>Magnoliopsida</taxon>
        <taxon>eudicotyledons</taxon>
        <taxon>Gunneridae</taxon>
        <taxon>Pentapetalae</taxon>
        <taxon>rosids</taxon>
        <taxon>fabids</taxon>
        <taxon>Malpighiales</taxon>
        <taxon>Linaceae</taxon>
        <taxon>Linum</taxon>
    </lineage>
</organism>
<protein>
    <submittedName>
        <fullName evidence="2">Uncharacterized protein</fullName>
    </submittedName>
</protein>
<feature type="region of interest" description="Disordered" evidence="1">
    <location>
        <begin position="22"/>
        <end position="82"/>
    </location>
</feature>
<dbReference type="EMBL" id="OZ034819">
    <property type="protein sequence ID" value="CAL1392918.1"/>
    <property type="molecule type" value="Genomic_DNA"/>
</dbReference>
<evidence type="ECO:0000313" key="3">
    <source>
        <dbReference type="Proteomes" id="UP001497516"/>
    </source>
</evidence>
<feature type="compositionally biased region" description="Low complexity" evidence="1">
    <location>
        <begin position="58"/>
        <end position="69"/>
    </location>
</feature>
<sequence>MTPMETRPHRRGFPAAMFMPEQRRGGVRGGIGGRRNGGGGGDRSPINPVIVLRGGADSGSQSGNSFTSTGNGGESGGGGGRGFELYYDDGAGSGLRPLLPSMSEFPLGSGSCSSMPRPIQSSRRVRCLPSRLKSLSWTAISALSKIGARRISTTVLSENGKGGGRRLYHIPR</sequence>
<reference evidence="2 3" key="1">
    <citation type="submission" date="2024-04" db="EMBL/GenBank/DDBJ databases">
        <authorList>
            <person name="Fracassetti M."/>
        </authorList>
    </citation>
    <scope>NUCLEOTIDE SEQUENCE [LARGE SCALE GENOMIC DNA]</scope>
</reference>
<gene>
    <name evidence="2" type="ORF">LTRI10_LOCUS33531</name>
</gene>